<dbReference type="InterPro" id="IPR036388">
    <property type="entry name" value="WH-like_DNA-bd_sf"/>
</dbReference>
<reference evidence="2" key="1">
    <citation type="journal article" date="2019" name="Int. J. Syst. Evol. Microbiol.">
        <title>The Global Catalogue of Microorganisms (GCM) 10K type strain sequencing project: providing services to taxonomists for standard genome sequencing and annotation.</title>
        <authorList>
            <consortium name="The Broad Institute Genomics Platform"/>
            <consortium name="The Broad Institute Genome Sequencing Center for Infectious Disease"/>
            <person name="Wu L."/>
            <person name="Ma J."/>
        </authorList>
    </citation>
    <scope>NUCLEOTIDE SEQUENCE [LARGE SCALE GENOMIC DNA]</scope>
    <source>
        <strain evidence="2">JCM 9918</strain>
    </source>
</reference>
<dbReference type="SUPFAM" id="SSF46785">
    <property type="entry name" value="Winged helix' DNA-binding domain"/>
    <property type="match status" value="1"/>
</dbReference>
<organism evidence="1 2">
    <name type="scientific">Streptomyces heilongjiangensis</name>
    <dbReference type="NCBI Taxonomy" id="945052"/>
    <lineage>
        <taxon>Bacteria</taxon>
        <taxon>Bacillati</taxon>
        <taxon>Actinomycetota</taxon>
        <taxon>Actinomycetes</taxon>
        <taxon>Kitasatosporales</taxon>
        <taxon>Streptomycetaceae</taxon>
        <taxon>Streptomyces</taxon>
    </lineage>
</organism>
<gene>
    <name evidence="1" type="ORF">ACFQGO_34725</name>
</gene>
<protein>
    <submittedName>
        <fullName evidence="1">MarR family transcriptional regulator</fullName>
    </submittedName>
</protein>
<evidence type="ECO:0000313" key="1">
    <source>
        <dbReference type="EMBL" id="MFC5812603.1"/>
    </source>
</evidence>
<sequence length="161" mass="17727">MANTRRVHYDEHGVPIPVAHYAYGGAYSSGSQSRLGAILENPGEFTAAEVRVIMWYVFRSPGHLEPIKLTLQEIAEAVGITRQALRRIINHLEDRRILLARGSMGRTTFYAISPYLGGQGSGMDQRDAIRSVNPPEIPGTEIKPADVGNVIDVTSRRRTSA</sequence>
<dbReference type="Proteomes" id="UP001596112">
    <property type="component" value="Unassembled WGS sequence"/>
</dbReference>
<dbReference type="EMBL" id="JBHSNZ010000038">
    <property type="protein sequence ID" value="MFC5812603.1"/>
    <property type="molecule type" value="Genomic_DNA"/>
</dbReference>
<proteinExistence type="predicted"/>
<accession>A0ABW1BIV6</accession>
<comment type="caution">
    <text evidence="1">The sequence shown here is derived from an EMBL/GenBank/DDBJ whole genome shotgun (WGS) entry which is preliminary data.</text>
</comment>
<dbReference type="InterPro" id="IPR036390">
    <property type="entry name" value="WH_DNA-bd_sf"/>
</dbReference>
<keyword evidence="2" id="KW-1185">Reference proteome</keyword>
<name>A0ABW1BIV6_9ACTN</name>
<dbReference type="RefSeq" id="WP_272172139.1">
    <property type="nucleotide sequence ID" value="NZ_JAQOSL010000046.1"/>
</dbReference>
<evidence type="ECO:0000313" key="2">
    <source>
        <dbReference type="Proteomes" id="UP001596112"/>
    </source>
</evidence>
<dbReference type="Gene3D" id="1.10.10.10">
    <property type="entry name" value="Winged helix-like DNA-binding domain superfamily/Winged helix DNA-binding domain"/>
    <property type="match status" value="1"/>
</dbReference>